<keyword evidence="7" id="KW-0067">ATP-binding</keyword>
<feature type="domain" description="Riboflavin kinase" evidence="9">
    <location>
        <begin position="32"/>
        <end position="159"/>
    </location>
</feature>
<evidence type="ECO:0000256" key="7">
    <source>
        <dbReference type="ARBA" id="ARBA00022840"/>
    </source>
</evidence>
<dbReference type="GO" id="GO:0005739">
    <property type="term" value="C:mitochondrion"/>
    <property type="evidence" value="ECO:0007669"/>
    <property type="project" value="TreeGrafter"/>
</dbReference>
<dbReference type="InterPro" id="IPR023465">
    <property type="entry name" value="Riboflavin_kinase_dom_sf"/>
</dbReference>
<keyword evidence="8" id="KW-0472">Membrane</keyword>
<dbReference type="UniPathway" id="UPA00276">
    <property type="reaction ID" value="UER00406"/>
</dbReference>
<dbReference type="Proteomes" id="UP000230066">
    <property type="component" value="Unassembled WGS sequence"/>
</dbReference>
<evidence type="ECO:0000256" key="1">
    <source>
        <dbReference type="ARBA" id="ARBA00005201"/>
    </source>
</evidence>
<evidence type="ECO:0000256" key="3">
    <source>
        <dbReference type="ARBA" id="ARBA00022630"/>
    </source>
</evidence>
<evidence type="ECO:0000313" key="11">
    <source>
        <dbReference type="Proteomes" id="UP000230066"/>
    </source>
</evidence>
<name>A0A4E0R0X5_FASHE</name>
<keyword evidence="8" id="KW-0812">Transmembrane</keyword>
<organism evidence="10 11">
    <name type="scientific">Fasciola hepatica</name>
    <name type="common">Liver fluke</name>
    <dbReference type="NCBI Taxonomy" id="6192"/>
    <lineage>
        <taxon>Eukaryota</taxon>
        <taxon>Metazoa</taxon>
        <taxon>Spiralia</taxon>
        <taxon>Lophotrochozoa</taxon>
        <taxon>Platyhelminthes</taxon>
        <taxon>Trematoda</taxon>
        <taxon>Digenea</taxon>
        <taxon>Plagiorchiida</taxon>
        <taxon>Echinostomata</taxon>
        <taxon>Echinostomatoidea</taxon>
        <taxon>Fasciolidae</taxon>
        <taxon>Fasciola</taxon>
    </lineage>
</organism>
<dbReference type="GO" id="GO:0008531">
    <property type="term" value="F:riboflavin kinase activity"/>
    <property type="evidence" value="ECO:0007669"/>
    <property type="project" value="UniProtKB-EC"/>
</dbReference>
<dbReference type="EMBL" id="JXXN02003918">
    <property type="protein sequence ID" value="THD21035.1"/>
    <property type="molecule type" value="Genomic_DNA"/>
</dbReference>
<keyword evidence="10" id="KW-0418">Kinase</keyword>
<evidence type="ECO:0000256" key="8">
    <source>
        <dbReference type="SAM" id="Phobius"/>
    </source>
</evidence>
<comment type="pathway">
    <text evidence="1">Cofactor biosynthesis; FMN biosynthesis; FMN from riboflavin (ATP route): step 1/1.</text>
</comment>
<evidence type="ECO:0000256" key="6">
    <source>
        <dbReference type="ARBA" id="ARBA00022741"/>
    </source>
</evidence>
<evidence type="ECO:0000259" key="9">
    <source>
        <dbReference type="SMART" id="SM00904"/>
    </source>
</evidence>
<gene>
    <name evidence="10" type="ORF">D915_008359</name>
</gene>
<dbReference type="GO" id="GO:0005524">
    <property type="term" value="F:ATP binding"/>
    <property type="evidence" value="ECO:0007669"/>
    <property type="project" value="UniProtKB-KW"/>
</dbReference>
<dbReference type="GO" id="GO:0009231">
    <property type="term" value="P:riboflavin biosynthetic process"/>
    <property type="evidence" value="ECO:0007669"/>
    <property type="project" value="InterPro"/>
</dbReference>
<sequence>MHCVYLSYITNVYVYFTVFICCLMSVILRQGILFYASGRVVHGFGRGSKKLGIPTANLEEAVVARLPDAIKTGIYFGWARVDDGPVYKAVVSIGLNPYFKNSKRSFEAHLLHQFDEDFYDSFIQLVILKYHRPERDFESLDALIRCIHEDIQSASRYLDLPMSVEWTDLKHFRSGSETNREQT</sequence>
<keyword evidence="4" id="KW-0288">FMN</keyword>
<dbReference type="EC" id="2.7.1.26" evidence="2"/>
<keyword evidence="11" id="KW-1185">Reference proteome</keyword>
<feature type="transmembrane region" description="Helical" evidence="8">
    <location>
        <begin position="12"/>
        <end position="36"/>
    </location>
</feature>
<dbReference type="InterPro" id="IPR023468">
    <property type="entry name" value="Riboflavin_kinase"/>
</dbReference>
<dbReference type="PANTHER" id="PTHR22749">
    <property type="entry name" value="RIBOFLAVIN KINASE/FMN ADENYLYLTRANSFERASE"/>
    <property type="match status" value="1"/>
</dbReference>
<evidence type="ECO:0000313" key="10">
    <source>
        <dbReference type="EMBL" id="THD21035.1"/>
    </source>
</evidence>
<keyword evidence="6" id="KW-0547">Nucleotide-binding</keyword>
<keyword evidence="3" id="KW-0285">Flavoprotein</keyword>
<proteinExistence type="predicted"/>
<accession>A0A4E0R0X5</accession>
<dbReference type="SMART" id="SM00904">
    <property type="entry name" value="Flavokinase"/>
    <property type="match status" value="1"/>
</dbReference>
<dbReference type="AlphaFoldDB" id="A0A4E0R0X5"/>
<keyword evidence="8" id="KW-1133">Transmembrane helix</keyword>
<evidence type="ECO:0000256" key="4">
    <source>
        <dbReference type="ARBA" id="ARBA00022643"/>
    </source>
</evidence>
<reference evidence="10" key="1">
    <citation type="submission" date="2019-03" db="EMBL/GenBank/DDBJ databases">
        <title>Improved annotation for the trematode Fasciola hepatica.</title>
        <authorList>
            <person name="Choi Y.-J."/>
            <person name="Martin J."/>
            <person name="Mitreva M."/>
        </authorList>
    </citation>
    <scope>NUCLEOTIDE SEQUENCE [LARGE SCALE GENOMIC DNA]</scope>
</reference>
<evidence type="ECO:0000256" key="5">
    <source>
        <dbReference type="ARBA" id="ARBA00022679"/>
    </source>
</evidence>
<keyword evidence="5" id="KW-0808">Transferase</keyword>
<dbReference type="InterPro" id="IPR015865">
    <property type="entry name" value="Riboflavin_kinase_bac/euk"/>
</dbReference>
<comment type="caution">
    <text evidence="10">The sequence shown here is derived from an EMBL/GenBank/DDBJ whole genome shotgun (WGS) entry which is preliminary data.</text>
</comment>
<dbReference type="SUPFAM" id="SSF82114">
    <property type="entry name" value="Riboflavin kinase-like"/>
    <property type="match status" value="1"/>
</dbReference>
<protein>
    <recommendedName>
        <fullName evidence="2">riboflavin kinase</fullName>
        <ecNumber evidence="2">2.7.1.26</ecNumber>
    </recommendedName>
</protein>
<dbReference type="Pfam" id="PF01687">
    <property type="entry name" value="Flavokinase"/>
    <property type="match status" value="1"/>
</dbReference>
<dbReference type="PANTHER" id="PTHR22749:SF6">
    <property type="entry name" value="RIBOFLAVIN KINASE"/>
    <property type="match status" value="1"/>
</dbReference>
<evidence type="ECO:0000256" key="2">
    <source>
        <dbReference type="ARBA" id="ARBA00012105"/>
    </source>
</evidence>
<dbReference type="GO" id="GO:0009398">
    <property type="term" value="P:FMN biosynthetic process"/>
    <property type="evidence" value="ECO:0007669"/>
    <property type="project" value="UniProtKB-UniPathway"/>
</dbReference>
<dbReference type="Gene3D" id="2.40.30.30">
    <property type="entry name" value="Riboflavin kinase-like"/>
    <property type="match status" value="1"/>
</dbReference>